<dbReference type="STRING" id="762486.SAMN05444411_11154"/>
<feature type="domain" description="Secretion system C-terminal sorting" evidence="3">
    <location>
        <begin position="335"/>
        <end position="394"/>
    </location>
</feature>
<accession>A0A1H3FJR1</accession>
<feature type="signal peptide" evidence="2">
    <location>
        <begin position="1"/>
        <end position="26"/>
    </location>
</feature>
<dbReference type="RefSeq" id="WP_090125651.1">
    <property type="nucleotide sequence ID" value="NZ_FNNJ01000011.1"/>
</dbReference>
<evidence type="ECO:0000313" key="4">
    <source>
        <dbReference type="EMBL" id="SDX90349.1"/>
    </source>
</evidence>
<feature type="chain" id="PRO_5011713707" evidence="2">
    <location>
        <begin position="27"/>
        <end position="400"/>
    </location>
</feature>
<dbReference type="Proteomes" id="UP000199595">
    <property type="component" value="Unassembled WGS sequence"/>
</dbReference>
<evidence type="ECO:0000313" key="5">
    <source>
        <dbReference type="Proteomes" id="UP000199595"/>
    </source>
</evidence>
<dbReference type="OrthoDB" id="866189at2"/>
<organism evidence="4 5">
    <name type="scientific">Lutibacter oricola</name>
    <dbReference type="NCBI Taxonomy" id="762486"/>
    <lineage>
        <taxon>Bacteria</taxon>
        <taxon>Pseudomonadati</taxon>
        <taxon>Bacteroidota</taxon>
        <taxon>Flavobacteriia</taxon>
        <taxon>Flavobacteriales</taxon>
        <taxon>Flavobacteriaceae</taxon>
        <taxon>Lutibacter</taxon>
    </lineage>
</organism>
<keyword evidence="5" id="KW-1185">Reference proteome</keyword>
<sequence>MIKKLLKKKFLTLFFTSLTTIIYSQAPTVTFENFSNEIIASSSTIPSSDALVISIDNIPDDNTTITANIRVFNTGSTSNANKLLQTSFNIDATNSTQGSFYTFVEAAGTNASTIKRTYTFSALVENTGGSGTGGSYVIGNEYDILVRLVNTTSGNVDTNSNSIIPAETMTAVADPVLTEITEINFDEGYTITNETNATHSITTNQLTITTTAEKGSGVHIDLGGTYKYIDATANAYVTIFYKNASTNEQFGFYTSSNGFYNKLTGLTSTTITQSGSIDLSQGGSNAWTGNITNMSLRPRINNNNTAAGNFTIDKIVFHPSATLGIKNYGAKKIAVYPNPTSEFISIENRDKDIKTVHIYDVTGKEVKTFNNPVNMNVSNLSKGLYFLKTDTGRLSKFIKE</sequence>
<evidence type="ECO:0000259" key="3">
    <source>
        <dbReference type="Pfam" id="PF18962"/>
    </source>
</evidence>
<evidence type="ECO:0000256" key="1">
    <source>
        <dbReference type="ARBA" id="ARBA00022729"/>
    </source>
</evidence>
<evidence type="ECO:0000256" key="2">
    <source>
        <dbReference type="SAM" id="SignalP"/>
    </source>
</evidence>
<dbReference type="Pfam" id="PF18962">
    <property type="entry name" value="Por_Secre_tail"/>
    <property type="match status" value="1"/>
</dbReference>
<name>A0A1H3FJR1_9FLAO</name>
<reference evidence="4 5" key="1">
    <citation type="submission" date="2016-10" db="EMBL/GenBank/DDBJ databases">
        <authorList>
            <person name="de Groot N.N."/>
        </authorList>
    </citation>
    <scope>NUCLEOTIDE SEQUENCE [LARGE SCALE GENOMIC DNA]</scope>
    <source>
        <strain evidence="4 5">DSM 24956</strain>
    </source>
</reference>
<dbReference type="EMBL" id="FNNJ01000011">
    <property type="protein sequence ID" value="SDX90349.1"/>
    <property type="molecule type" value="Genomic_DNA"/>
</dbReference>
<keyword evidence="1 2" id="KW-0732">Signal</keyword>
<gene>
    <name evidence="4" type="ORF">SAMN05444411_11154</name>
</gene>
<dbReference type="InterPro" id="IPR026444">
    <property type="entry name" value="Secre_tail"/>
</dbReference>
<dbReference type="NCBIfam" id="TIGR04183">
    <property type="entry name" value="Por_Secre_tail"/>
    <property type="match status" value="1"/>
</dbReference>
<proteinExistence type="predicted"/>
<dbReference type="AlphaFoldDB" id="A0A1H3FJR1"/>
<protein>
    <submittedName>
        <fullName evidence="4">Por secretion system C-terminal sorting domain-containing protein</fullName>
    </submittedName>
</protein>